<evidence type="ECO:0000313" key="3">
    <source>
        <dbReference type="Proteomes" id="UP000230002"/>
    </source>
</evidence>
<protein>
    <recommendedName>
        <fullName evidence="1">Reverse transcriptase domain-containing protein</fullName>
    </recommendedName>
</protein>
<dbReference type="Pfam" id="PF00078">
    <property type="entry name" value="RVT_1"/>
    <property type="match status" value="1"/>
</dbReference>
<dbReference type="InterPro" id="IPR043502">
    <property type="entry name" value="DNA/RNA_pol_sf"/>
</dbReference>
<keyword evidence="3" id="KW-1185">Reference proteome</keyword>
<sequence length="476" mass="53226">MAQFFPAPPPASLDDIAEAEYGAQLPFAPFSEEEVEAAIENLSPFKAPGPSGVPNAALKECSSIVTPVFTNLINRCLTLGHHPAQWKFFTTITLRKPGKPSYLIPKAYRPIALEDTSSKVVESVVARRLAALAEEHNLLPPNHFGGRPQRTTTDAVLHLVQRIKDSWRTGKVTSVLYLDISSAFPSVNHQRLLHNLRKRSVPEPLVLWIANFLRDRRTQLKFDDFTSEPLLADCGLPQGSPLSPILYLFYSSDLLELIDPKDRQHLSLGYIDDTAMVVTSPSVAINIRILSGIVPLLLNWSCMHACRFDIGKFQLVHHTRYKPRYEPLPLQIDGHTIVPTESARYLGIIVDRRLRWHEHVEAAIAKGTAAVLAVGRLARPTFGLPHQYVRRLFRAVVCPRLEYGLPVWYTPVCRRDGSHRVTGSVGIVRRIGKVQRLAGLMITGAFRSTSNVFLDYHADLLPVELRLNQVAHRAAA</sequence>
<evidence type="ECO:0000259" key="1">
    <source>
        <dbReference type="PROSITE" id="PS50878"/>
    </source>
</evidence>
<dbReference type="AlphaFoldDB" id="A0A2G8S7C6"/>
<dbReference type="Proteomes" id="UP000230002">
    <property type="component" value="Unassembled WGS sequence"/>
</dbReference>
<accession>A0A2G8S7C6</accession>
<dbReference type="CDD" id="cd01650">
    <property type="entry name" value="RT_nLTR_like"/>
    <property type="match status" value="1"/>
</dbReference>
<dbReference type="PANTHER" id="PTHR33481:SF1">
    <property type="entry name" value="ENDONUCLEASE_EXONUCLEASE_PHOSPHATASE DOMAIN-CONTAINING PROTEIN-RELATED"/>
    <property type="match status" value="1"/>
</dbReference>
<proteinExistence type="predicted"/>
<comment type="caution">
    <text evidence="2">The sequence shown here is derived from an EMBL/GenBank/DDBJ whole genome shotgun (WGS) entry which is preliminary data.</text>
</comment>
<dbReference type="EMBL" id="AYKW01000022">
    <property type="protein sequence ID" value="PIL29448.1"/>
    <property type="molecule type" value="Genomic_DNA"/>
</dbReference>
<reference evidence="2 3" key="1">
    <citation type="journal article" date="2015" name="Sci. Rep.">
        <title>Chromosome-level genome map provides insights into diverse defense mechanisms in the medicinal fungus Ganoderma sinense.</title>
        <authorList>
            <person name="Zhu Y."/>
            <person name="Xu J."/>
            <person name="Sun C."/>
            <person name="Zhou S."/>
            <person name="Xu H."/>
            <person name="Nelson D.R."/>
            <person name="Qian J."/>
            <person name="Song J."/>
            <person name="Luo H."/>
            <person name="Xiang L."/>
            <person name="Li Y."/>
            <person name="Xu Z."/>
            <person name="Ji A."/>
            <person name="Wang L."/>
            <person name="Lu S."/>
            <person name="Hayward A."/>
            <person name="Sun W."/>
            <person name="Li X."/>
            <person name="Schwartz D.C."/>
            <person name="Wang Y."/>
            <person name="Chen S."/>
        </authorList>
    </citation>
    <scope>NUCLEOTIDE SEQUENCE [LARGE SCALE GENOMIC DNA]</scope>
    <source>
        <strain evidence="2 3">ZZ0214-1</strain>
    </source>
</reference>
<dbReference type="OrthoDB" id="2800937at2759"/>
<gene>
    <name evidence="2" type="ORF">GSI_08390</name>
</gene>
<dbReference type="PROSITE" id="PS50878">
    <property type="entry name" value="RT_POL"/>
    <property type="match status" value="1"/>
</dbReference>
<dbReference type="PANTHER" id="PTHR33481">
    <property type="entry name" value="REVERSE TRANSCRIPTASE"/>
    <property type="match status" value="1"/>
</dbReference>
<feature type="domain" description="Reverse transcriptase" evidence="1">
    <location>
        <begin position="75"/>
        <end position="350"/>
    </location>
</feature>
<dbReference type="STRING" id="1077348.A0A2G8S7C6"/>
<dbReference type="InterPro" id="IPR000477">
    <property type="entry name" value="RT_dom"/>
</dbReference>
<dbReference type="SUPFAM" id="SSF56672">
    <property type="entry name" value="DNA/RNA polymerases"/>
    <property type="match status" value="1"/>
</dbReference>
<evidence type="ECO:0000313" key="2">
    <source>
        <dbReference type="EMBL" id="PIL29448.1"/>
    </source>
</evidence>
<organism evidence="2 3">
    <name type="scientific">Ganoderma sinense ZZ0214-1</name>
    <dbReference type="NCBI Taxonomy" id="1077348"/>
    <lineage>
        <taxon>Eukaryota</taxon>
        <taxon>Fungi</taxon>
        <taxon>Dikarya</taxon>
        <taxon>Basidiomycota</taxon>
        <taxon>Agaricomycotina</taxon>
        <taxon>Agaricomycetes</taxon>
        <taxon>Polyporales</taxon>
        <taxon>Polyporaceae</taxon>
        <taxon>Ganoderma</taxon>
    </lineage>
</organism>
<name>A0A2G8S7C6_9APHY</name>